<dbReference type="AlphaFoldDB" id="A0A4R1YMG1"/>
<accession>A0A4R1YMG1</accession>
<dbReference type="OrthoDB" id="9816564at2"/>
<keyword evidence="2" id="KW-1185">Reference proteome</keyword>
<dbReference type="Proteomes" id="UP000295277">
    <property type="component" value="Unassembled WGS sequence"/>
</dbReference>
<reference evidence="1 2" key="1">
    <citation type="submission" date="2019-03" db="EMBL/GenBank/DDBJ databases">
        <title>Genomic Encyclopedia of Type Strains, Phase IV (KMG-IV): sequencing the most valuable type-strain genomes for metagenomic binning, comparative biology and taxonomic classification.</title>
        <authorList>
            <person name="Goeker M."/>
        </authorList>
    </citation>
    <scope>NUCLEOTIDE SEQUENCE [LARGE SCALE GENOMIC DNA]</scope>
    <source>
        <strain evidence="1 2">DSM 21153</strain>
    </source>
</reference>
<proteinExistence type="predicted"/>
<evidence type="ECO:0000313" key="1">
    <source>
        <dbReference type="EMBL" id="TCM78956.1"/>
    </source>
</evidence>
<dbReference type="CDD" id="cd03801">
    <property type="entry name" value="GT4_PimA-like"/>
    <property type="match status" value="1"/>
</dbReference>
<dbReference type="PANTHER" id="PTHR12526">
    <property type="entry name" value="GLYCOSYLTRANSFERASE"/>
    <property type="match status" value="1"/>
</dbReference>
<comment type="caution">
    <text evidence="1">The sequence shown here is derived from an EMBL/GenBank/DDBJ whole genome shotgun (WGS) entry which is preliminary data.</text>
</comment>
<sequence>MPSPNVIVFYPASFWGRGSGETCYRICSHWPDQGLPVTVHTAACLRPDPAGIMAPALPAGLPGPMRRRLAARPRIAPFLERRSQAQALKCVRPGDICYFWPGAPIEAMAEARARGGRIVIEFINTHVAHAKRILDVECDRMGMPHYPYYTEATLRQEGDRVRQADAIFAPGPFVEPSIRESETAVPAILPASYGAFQPPDPPHRRPGGTAGRPLRFLYVGLIALRKGLHTLMEAWRRAALPAELWLAGPVERPFASDEMRARLLGDIPGTVRLMGLVKDIGRVYREADVFVFPSLEEGGPQVIYEAAGYGLPLVATPMGGGWIARDGSNALVVPPSDAEALAAALTRLHETEDLRLALGAQALADAPFYGWDQVADRRRTALLDFVGTGA</sequence>
<organism evidence="1 2">
    <name type="scientific">Rhodovulum steppense</name>
    <dbReference type="NCBI Taxonomy" id="540251"/>
    <lineage>
        <taxon>Bacteria</taxon>
        <taxon>Pseudomonadati</taxon>
        <taxon>Pseudomonadota</taxon>
        <taxon>Alphaproteobacteria</taxon>
        <taxon>Rhodobacterales</taxon>
        <taxon>Paracoccaceae</taxon>
        <taxon>Rhodovulum</taxon>
    </lineage>
</organism>
<dbReference type="EMBL" id="SLVM01000024">
    <property type="protein sequence ID" value="TCM78956.1"/>
    <property type="molecule type" value="Genomic_DNA"/>
</dbReference>
<dbReference type="SUPFAM" id="SSF53756">
    <property type="entry name" value="UDP-Glycosyltransferase/glycogen phosphorylase"/>
    <property type="match status" value="1"/>
</dbReference>
<name>A0A4R1YMG1_9RHOB</name>
<gene>
    <name evidence="1" type="ORF">EV216_1243</name>
</gene>
<dbReference type="Pfam" id="PF13692">
    <property type="entry name" value="Glyco_trans_1_4"/>
    <property type="match status" value="1"/>
</dbReference>
<dbReference type="RefSeq" id="WP_132696194.1">
    <property type="nucleotide sequence ID" value="NZ_SLVM01000024.1"/>
</dbReference>
<protein>
    <submittedName>
        <fullName evidence="1">Glycosyltransferase involved in cell wall biosynthesis</fullName>
    </submittedName>
</protein>
<dbReference type="GO" id="GO:0016740">
    <property type="term" value="F:transferase activity"/>
    <property type="evidence" value="ECO:0007669"/>
    <property type="project" value="UniProtKB-KW"/>
</dbReference>
<evidence type="ECO:0000313" key="2">
    <source>
        <dbReference type="Proteomes" id="UP000295277"/>
    </source>
</evidence>
<dbReference type="Gene3D" id="3.40.50.2000">
    <property type="entry name" value="Glycogen Phosphorylase B"/>
    <property type="match status" value="2"/>
</dbReference>
<keyword evidence="1" id="KW-0808">Transferase</keyword>